<evidence type="ECO:0000259" key="4">
    <source>
        <dbReference type="Pfam" id="PF22384"/>
    </source>
</evidence>
<feature type="domain" description="Ca3427-like PBP 2" evidence="4">
    <location>
        <begin position="89"/>
        <end position="183"/>
    </location>
</feature>
<evidence type="ECO:0000256" key="2">
    <source>
        <dbReference type="ARBA" id="ARBA00010742"/>
    </source>
</evidence>
<sequence length="297" mass="32686">MVEHKMRVGGVPEHFNAPWHIASGKGCFKAHNVDVQWTEYPGGTGDMCKAVSKGDVDVAIMLTEGALVQALKDPKIKIVGVYVSTSAIWGIHAGAESCSQSDIKDMRDVATFAISRFGSGSHLMSFVLAESLGWKPDSLKFEVVGGLAGAREKLPEDGSLVFMWEKFTTLPCVVDGTFKRVGEFPTPWPFFIVAANADYLESSFARQDLQNVLKVVRDEANLFKNGGQETLDYIQKVYKIQPEAGAEWLKTVEWACSPVVDLDMLFRVGETLHRLGKIDSEKAPTREEIESSAVLKL</sequence>
<dbReference type="PANTHER" id="PTHR30024">
    <property type="entry name" value="ALIPHATIC SULFONATES-BINDING PROTEIN-RELATED"/>
    <property type="match status" value="1"/>
</dbReference>
<evidence type="ECO:0000313" key="5">
    <source>
        <dbReference type="EMBL" id="CAD9686900.1"/>
    </source>
</evidence>
<evidence type="ECO:0000256" key="1">
    <source>
        <dbReference type="ARBA" id="ARBA00004418"/>
    </source>
</evidence>
<comment type="subcellular location">
    <subcellularLocation>
        <location evidence="1">Periplasm</location>
    </subcellularLocation>
</comment>
<accession>A0A7S2WGB0</accession>
<dbReference type="SUPFAM" id="SSF53850">
    <property type="entry name" value="Periplasmic binding protein-like II"/>
    <property type="match status" value="1"/>
</dbReference>
<dbReference type="InterPro" id="IPR054364">
    <property type="entry name" value="Ca3427-like_PBP2"/>
</dbReference>
<dbReference type="EMBL" id="HBHK01014822">
    <property type="protein sequence ID" value="CAD9686900.1"/>
    <property type="molecule type" value="Transcribed_RNA"/>
</dbReference>
<keyword evidence="3" id="KW-0732">Signal</keyword>
<evidence type="ECO:0000256" key="3">
    <source>
        <dbReference type="ARBA" id="ARBA00022729"/>
    </source>
</evidence>
<name>A0A7S2WGB0_9STRA</name>
<comment type="similarity">
    <text evidence="2">Belongs to the bacterial solute-binding protein SsuA/TauA family.</text>
</comment>
<dbReference type="Gene3D" id="3.40.190.10">
    <property type="entry name" value="Periplasmic binding protein-like II"/>
    <property type="match status" value="2"/>
</dbReference>
<dbReference type="AlphaFoldDB" id="A0A7S2WGB0"/>
<reference evidence="5" key="1">
    <citation type="submission" date="2021-01" db="EMBL/GenBank/DDBJ databases">
        <authorList>
            <person name="Corre E."/>
            <person name="Pelletier E."/>
            <person name="Niang G."/>
            <person name="Scheremetjew M."/>
            <person name="Finn R."/>
            <person name="Kale V."/>
            <person name="Holt S."/>
            <person name="Cochrane G."/>
            <person name="Meng A."/>
            <person name="Brown T."/>
            <person name="Cohen L."/>
        </authorList>
    </citation>
    <scope>NUCLEOTIDE SEQUENCE</scope>
    <source>
        <strain evidence="5">NY070348D</strain>
    </source>
</reference>
<organism evidence="5">
    <name type="scientific">Mucochytrium quahogii</name>
    <dbReference type="NCBI Taxonomy" id="96639"/>
    <lineage>
        <taxon>Eukaryota</taxon>
        <taxon>Sar</taxon>
        <taxon>Stramenopiles</taxon>
        <taxon>Bigyra</taxon>
        <taxon>Labyrinthulomycetes</taxon>
        <taxon>Thraustochytrida</taxon>
        <taxon>Thraustochytriidae</taxon>
        <taxon>Mucochytrium</taxon>
    </lineage>
</organism>
<gene>
    <name evidence="5" type="ORF">QSP1433_LOCUS9323</name>
</gene>
<protein>
    <recommendedName>
        <fullName evidence="4">Ca3427-like PBP 2 domain-containing protein</fullName>
    </recommendedName>
</protein>
<dbReference type="PANTHER" id="PTHR30024:SF47">
    <property type="entry name" value="TAURINE-BINDING PERIPLASMIC PROTEIN"/>
    <property type="match status" value="1"/>
</dbReference>
<dbReference type="Pfam" id="PF22384">
    <property type="entry name" value="PBP2_Ca3427_like"/>
    <property type="match status" value="1"/>
</dbReference>
<proteinExistence type="inferred from homology"/>